<protein>
    <submittedName>
        <fullName evidence="1">Uncharacterized protein</fullName>
    </submittedName>
</protein>
<gene>
    <name evidence="1" type="ORF">BTN50_1850</name>
</gene>
<sequence>MTRNIATFNKKFLWSAYLIADISLNRIVSGDSLLNCTDDLVSNKLHSSLVGGERSITM</sequence>
<keyword evidence="2" id="KW-1185">Reference proteome</keyword>
<dbReference type="AlphaFoldDB" id="A0A291BB79"/>
<proteinExistence type="predicted"/>
<name>A0A291BB79_9GAMM</name>
<accession>A0A291BB79</accession>
<reference evidence="2" key="1">
    <citation type="submission" date="2017-04" db="EMBL/GenBank/DDBJ databases">
        <title>Genome evolution of the luminous symbionts of deep sea anglerfish.</title>
        <authorList>
            <person name="Hendry T.A."/>
        </authorList>
    </citation>
    <scope>NUCLEOTIDE SEQUENCE [LARGE SCALE GENOMIC DNA]</scope>
</reference>
<dbReference type="KEGG" id="elux:BTN50_1850"/>
<evidence type="ECO:0000313" key="2">
    <source>
        <dbReference type="Proteomes" id="UP000218160"/>
    </source>
</evidence>
<dbReference type="EMBL" id="CP020663">
    <property type="protein sequence ID" value="ATF10270.1"/>
    <property type="molecule type" value="Genomic_DNA"/>
</dbReference>
<evidence type="ECO:0000313" key="1">
    <source>
        <dbReference type="EMBL" id="ATF10270.1"/>
    </source>
</evidence>
<dbReference type="Proteomes" id="UP000218160">
    <property type="component" value="Chromosome 2"/>
</dbReference>
<organism evidence="1 2">
    <name type="scientific">Candidatus Enterovibrio altilux</name>
    <dbReference type="NCBI Taxonomy" id="1927128"/>
    <lineage>
        <taxon>Bacteria</taxon>
        <taxon>Pseudomonadati</taxon>
        <taxon>Pseudomonadota</taxon>
        <taxon>Gammaproteobacteria</taxon>
        <taxon>Vibrionales</taxon>
        <taxon>Vibrionaceae</taxon>
        <taxon>Enterovibrio</taxon>
    </lineage>
</organism>